<keyword evidence="3" id="KW-1185">Reference proteome</keyword>
<evidence type="ECO:0000313" key="3">
    <source>
        <dbReference type="Proteomes" id="UP000075243"/>
    </source>
</evidence>
<dbReference type="Proteomes" id="UP000075243">
    <property type="component" value="Unassembled WGS sequence"/>
</dbReference>
<dbReference type="SUPFAM" id="SSF53098">
    <property type="entry name" value="Ribonuclease H-like"/>
    <property type="match status" value="1"/>
</dbReference>
<dbReference type="AlphaFoldDB" id="A0A151RFY8"/>
<dbReference type="Gramene" id="C.cajan_37821.t">
    <property type="protein sequence ID" value="C.cajan_37821.t"/>
    <property type="gene ID" value="C.cajan_37821"/>
</dbReference>
<feature type="transmembrane region" description="Helical" evidence="1">
    <location>
        <begin position="221"/>
        <end position="239"/>
    </location>
</feature>
<dbReference type="STRING" id="3821.A0A151RFY8"/>
<evidence type="ECO:0000313" key="2">
    <source>
        <dbReference type="EMBL" id="KYP41325.1"/>
    </source>
</evidence>
<evidence type="ECO:0008006" key="4">
    <source>
        <dbReference type="Google" id="ProtNLM"/>
    </source>
</evidence>
<proteinExistence type="predicted"/>
<evidence type="ECO:0000256" key="1">
    <source>
        <dbReference type="SAM" id="Phobius"/>
    </source>
</evidence>
<keyword evidence="1" id="KW-1133">Transmembrane helix</keyword>
<dbReference type="InterPro" id="IPR012337">
    <property type="entry name" value="RNaseH-like_sf"/>
</dbReference>
<accession>A0A151RFY8</accession>
<keyword evidence="1" id="KW-0472">Membrane</keyword>
<protein>
    <recommendedName>
        <fullName evidence="4">HAT C-terminal dimerisation domain-containing protein</fullName>
    </recommendedName>
</protein>
<name>A0A151RFY8_CAJCA</name>
<reference evidence="2" key="1">
    <citation type="journal article" date="2012" name="Nat. Biotechnol.">
        <title>Draft genome sequence of pigeonpea (Cajanus cajan), an orphan legume crop of resource-poor farmers.</title>
        <authorList>
            <person name="Varshney R.K."/>
            <person name="Chen W."/>
            <person name="Li Y."/>
            <person name="Bharti A.K."/>
            <person name="Saxena R.K."/>
            <person name="Schlueter J.A."/>
            <person name="Donoghue M.T."/>
            <person name="Azam S."/>
            <person name="Fan G."/>
            <person name="Whaley A.M."/>
            <person name="Farmer A.D."/>
            <person name="Sheridan J."/>
            <person name="Iwata A."/>
            <person name="Tuteja R."/>
            <person name="Penmetsa R.V."/>
            <person name="Wu W."/>
            <person name="Upadhyaya H.D."/>
            <person name="Yang S.P."/>
            <person name="Shah T."/>
            <person name="Saxena K.B."/>
            <person name="Michael T."/>
            <person name="McCombie W.R."/>
            <person name="Yang B."/>
            <person name="Zhang G."/>
            <person name="Yang H."/>
            <person name="Wang J."/>
            <person name="Spillane C."/>
            <person name="Cook D.R."/>
            <person name="May G.D."/>
            <person name="Xu X."/>
            <person name="Jackson S.A."/>
        </authorList>
    </citation>
    <scope>NUCLEOTIDE SEQUENCE [LARGE SCALE GENOMIC DNA]</scope>
</reference>
<sequence length="241" mass="28975">MSFLYQAIHKAREEIMRRFRRNKKKVESYLKIIDNRWDSQLRRNHHATGYWFNLACRFNDEEFEQHFYTTSGLLDVIENYSHGDPELQNKLTIEMRIYKDAKLDFKSQSILYERNIVIPDQWWESYGCGALNLQKLVIHVVAYSFRKKNRLEHQKLDDLVFVRYNLRKKTHQSYDPINLETLDDHSNWVMEDSPPFLTNEDVDALRNNLANMTIQPISSDIGIFFILLFHYFVFISLNLNL</sequence>
<dbReference type="EMBL" id="KQ483780">
    <property type="protein sequence ID" value="KYP41325.1"/>
    <property type="molecule type" value="Genomic_DNA"/>
</dbReference>
<keyword evidence="1" id="KW-0812">Transmembrane</keyword>
<gene>
    <name evidence="2" type="ORF">KK1_037291</name>
</gene>
<organism evidence="2 3">
    <name type="scientific">Cajanus cajan</name>
    <name type="common">Pigeon pea</name>
    <name type="synonym">Cajanus indicus</name>
    <dbReference type="NCBI Taxonomy" id="3821"/>
    <lineage>
        <taxon>Eukaryota</taxon>
        <taxon>Viridiplantae</taxon>
        <taxon>Streptophyta</taxon>
        <taxon>Embryophyta</taxon>
        <taxon>Tracheophyta</taxon>
        <taxon>Spermatophyta</taxon>
        <taxon>Magnoliopsida</taxon>
        <taxon>eudicotyledons</taxon>
        <taxon>Gunneridae</taxon>
        <taxon>Pentapetalae</taxon>
        <taxon>rosids</taxon>
        <taxon>fabids</taxon>
        <taxon>Fabales</taxon>
        <taxon>Fabaceae</taxon>
        <taxon>Papilionoideae</taxon>
        <taxon>50 kb inversion clade</taxon>
        <taxon>NPAAA clade</taxon>
        <taxon>indigoferoid/millettioid clade</taxon>
        <taxon>Phaseoleae</taxon>
        <taxon>Cajanus</taxon>
    </lineage>
</organism>